<reference evidence="1 2" key="1">
    <citation type="submission" date="2022-04" db="EMBL/GenBank/DDBJ databases">
        <title>Spirosoma sp. strain RP8 genome sequencing and assembly.</title>
        <authorList>
            <person name="Jung Y."/>
        </authorList>
    </citation>
    <scope>NUCLEOTIDE SEQUENCE [LARGE SCALE GENOMIC DNA]</scope>
    <source>
        <strain evidence="1 2">RP8</strain>
    </source>
</reference>
<gene>
    <name evidence="1" type="ORF">M0L20_29575</name>
</gene>
<comment type="caution">
    <text evidence="1">The sequence shown here is derived from an EMBL/GenBank/DDBJ whole genome shotgun (WGS) entry which is preliminary data.</text>
</comment>
<dbReference type="RefSeq" id="WP_248480910.1">
    <property type="nucleotide sequence ID" value="NZ_JALPRF010000015.1"/>
</dbReference>
<name>A0ABT0HV17_9BACT</name>
<evidence type="ECO:0000313" key="1">
    <source>
        <dbReference type="EMBL" id="MCK8496053.1"/>
    </source>
</evidence>
<accession>A0ABT0HV17</accession>
<sequence length="338" mass="38794">MSFKRTMRSFAAISRQIERDNKRRNRIAAQQYKQLQKQQAITDARQVVADYNNYINVIKSVHNDCSTEIDWESIRQEGAPAPPLVSTEHERSAQEALDSYQPSFLDRLFKRQPVKIRRLEDAVLTARHKDEQLTRERQEEHIQLTTEWQERQEISRQVLAKDSNVYAQVIEYFAPFEDISQLGSKLVFTFTADHIEVDVEVDTAEVVPDFVVTQLASGKLSRKPLSASKFNEIYQDYVCSCLLRVAREIQAHLPVSQVVVHALVNQLNSATGQIENQVVVSAAMPRETLSKLNFSTIDPSDSMRNFNHTMKFTKTGGFQEVNRVGLSTLPSFGRQRNY</sequence>
<dbReference type="EMBL" id="JALPRF010000015">
    <property type="protein sequence ID" value="MCK8496053.1"/>
    <property type="molecule type" value="Genomic_DNA"/>
</dbReference>
<dbReference type="Proteomes" id="UP001202180">
    <property type="component" value="Unassembled WGS sequence"/>
</dbReference>
<keyword evidence="2" id="KW-1185">Reference proteome</keyword>
<proteinExistence type="predicted"/>
<protein>
    <submittedName>
        <fullName evidence="1">Uncharacterized protein</fullName>
    </submittedName>
</protein>
<evidence type="ECO:0000313" key="2">
    <source>
        <dbReference type="Proteomes" id="UP001202180"/>
    </source>
</evidence>
<organism evidence="1 2">
    <name type="scientific">Spirosoma liriopis</name>
    <dbReference type="NCBI Taxonomy" id="2937440"/>
    <lineage>
        <taxon>Bacteria</taxon>
        <taxon>Pseudomonadati</taxon>
        <taxon>Bacteroidota</taxon>
        <taxon>Cytophagia</taxon>
        <taxon>Cytophagales</taxon>
        <taxon>Cytophagaceae</taxon>
        <taxon>Spirosoma</taxon>
    </lineage>
</organism>